<name>A0AB36CVV2_9PSED</name>
<sequence length="87" mass="9572">MNIRTLLATTTLTIAAFTGYAQADTPDVPAKPYHYGMPIHVAKVISLEEPRSANCEVVNAKLTYLDDSGNVEAFTYFKMAQACEEQN</sequence>
<reference evidence="2 3" key="1">
    <citation type="journal article" date="2020" name="Front. Microbiol.">
        <title>Genetic Organization of the aprX-lipA2 Operon Affects the Proteolytic Potential of Pseudomonas Species in Milk.</title>
        <authorList>
            <person name="Maier C."/>
            <person name="Huptas C."/>
            <person name="von Neubeck M."/>
            <person name="Scherer S."/>
            <person name="Wenning M."/>
            <person name="Lucking G."/>
        </authorList>
    </citation>
    <scope>NUCLEOTIDE SEQUENCE [LARGE SCALE GENOMIC DNA]</scope>
    <source>
        <strain evidence="2 3">WS 5114</strain>
    </source>
</reference>
<dbReference type="AlphaFoldDB" id="A0AB36CVV2"/>
<protein>
    <submittedName>
        <fullName evidence="2">DUF2790 domain-containing protein</fullName>
    </submittedName>
</protein>
<comment type="caution">
    <text evidence="2">The sequence shown here is derived from an EMBL/GenBank/DDBJ whole genome shotgun (WGS) entry which is preliminary data.</text>
</comment>
<dbReference type="EMBL" id="JAAQXV010000004">
    <property type="protein sequence ID" value="NMZ80035.1"/>
    <property type="molecule type" value="Genomic_DNA"/>
</dbReference>
<dbReference type="Proteomes" id="UP000548707">
    <property type="component" value="Unassembled WGS sequence"/>
</dbReference>
<keyword evidence="1" id="KW-0732">Signal</keyword>
<dbReference type="Gene3D" id="2.30.140.50">
    <property type="entry name" value="Protein of unknown function DUF2790"/>
    <property type="match status" value="1"/>
</dbReference>
<evidence type="ECO:0000256" key="1">
    <source>
        <dbReference type="SAM" id="SignalP"/>
    </source>
</evidence>
<feature type="chain" id="PRO_5044319320" evidence="1">
    <location>
        <begin position="24"/>
        <end position="87"/>
    </location>
</feature>
<feature type="signal peptide" evidence="1">
    <location>
        <begin position="1"/>
        <end position="23"/>
    </location>
</feature>
<proteinExistence type="predicted"/>
<organism evidence="2 3">
    <name type="scientific">Pseudomonas mandelii</name>
    <dbReference type="NCBI Taxonomy" id="75612"/>
    <lineage>
        <taxon>Bacteria</taxon>
        <taxon>Pseudomonadati</taxon>
        <taxon>Pseudomonadota</taxon>
        <taxon>Gammaproteobacteria</taxon>
        <taxon>Pseudomonadales</taxon>
        <taxon>Pseudomonadaceae</taxon>
        <taxon>Pseudomonas</taxon>
    </lineage>
</organism>
<dbReference type="RefSeq" id="WP_102595577.1">
    <property type="nucleotide sequence ID" value="NZ_JAAQXV010000004.1"/>
</dbReference>
<gene>
    <name evidence="2" type="ORF">HBO26_12095</name>
</gene>
<accession>A0AB36CVV2</accession>
<dbReference type="InterPro" id="IPR021245">
    <property type="entry name" value="DUF2790"/>
</dbReference>
<dbReference type="Pfam" id="PF10976">
    <property type="entry name" value="DUF2790"/>
    <property type="match status" value="1"/>
</dbReference>
<evidence type="ECO:0000313" key="3">
    <source>
        <dbReference type="Proteomes" id="UP000548707"/>
    </source>
</evidence>
<evidence type="ECO:0000313" key="2">
    <source>
        <dbReference type="EMBL" id="NMZ80035.1"/>
    </source>
</evidence>